<evidence type="ECO:0000313" key="2">
    <source>
        <dbReference type="EMBL" id="PRY37867.1"/>
    </source>
</evidence>
<dbReference type="EMBL" id="PVTF01000009">
    <property type="protein sequence ID" value="PRY37867.1"/>
    <property type="molecule type" value="Genomic_DNA"/>
</dbReference>
<dbReference type="Pfam" id="PF26340">
    <property type="entry name" value="DNA-SBD_ScoMcrA"/>
    <property type="match status" value="1"/>
</dbReference>
<comment type="caution">
    <text evidence="2">The sequence shown here is derived from an EMBL/GenBank/DDBJ whole genome shotgun (WGS) entry which is preliminary data.</text>
</comment>
<reference evidence="2 3" key="1">
    <citation type="submission" date="2018-03" db="EMBL/GenBank/DDBJ databases">
        <title>Genomic Encyclopedia of Archaeal and Bacterial Type Strains, Phase II (KMG-II): from individual species to whole genera.</title>
        <authorList>
            <person name="Goeker M."/>
        </authorList>
    </citation>
    <scope>NUCLEOTIDE SEQUENCE [LARGE SCALE GENOMIC DNA]</scope>
    <source>
        <strain evidence="2 3">DSM 44720</strain>
    </source>
</reference>
<dbReference type="InterPro" id="IPR058813">
    <property type="entry name" value="DNA-SBD_ScoMcrA"/>
</dbReference>
<protein>
    <recommendedName>
        <fullName evidence="1">ScoMcrA-like DNA sulfur-binding domain-containing protein</fullName>
    </recommendedName>
</protein>
<evidence type="ECO:0000259" key="1">
    <source>
        <dbReference type="Pfam" id="PF26340"/>
    </source>
</evidence>
<feature type="domain" description="ScoMcrA-like DNA sulfur-binding" evidence="1">
    <location>
        <begin position="37"/>
        <end position="146"/>
    </location>
</feature>
<name>A0A2T0SWR9_9PSEU</name>
<dbReference type="AlphaFoldDB" id="A0A2T0SWR9"/>
<keyword evidence="3" id="KW-1185">Reference proteome</keyword>
<dbReference type="Proteomes" id="UP000239494">
    <property type="component" value="Unassembled WGS sequence"/>
</dbReference>
<sequence length="406" mass="44095">MCHGVRVEPVEDAGPGRVAKVDVGRGDPVLSFARLRERGRDRSLVLLWAIGQVAAGRDRVFSWPEFRVDAGRVLAGFGVGEPDEPYWGLGAEVELWEAGERAGFTRVVAERLGDRGFRARAVEVLHREYLVDVDLRALLTSVGLADHDPAPPSALDVLRSLVGKQLFTVTGLPNRIIRVDPEVVRVVTKRSEAGKPVPVAMVQKGLDLLRENGSVRIHPDELGHRSSFVGAVLATVPGAVASTGPATVSMAGPAEIPVREGARFAVLDGKALRKYRKEQGYLRRFLVGDRSRAACDLCGQDFPVDFLVAAHVKPRSLCTDEERNDLRNVAMLACGLGCDRLYEDGYLAVGGDGRVLVTPDADGLGEAVGGYLRRLAGLRCGAHRPESERYFAWHRDNAYRRGPATA</sequence>
<gene>
    <name evidence="2" type="ORF">CLV43_10987</name>
</gene>
<proteinExistence type="predicted"/>
<evidence type="ECO:0000313" key="3">
    <source>
        <dbReference type="Proteomes" id="UP000239494"/>
    </source>
</evidence>
<accession>A0A2T0SWR9</accession>
<organism evidence="2 3">
    <name type="scientific">Umezawaea tangerina</name>
    <dbReference type="NCBI Taxonomy" id="84725"/>
    <lineage>
        <taxon>Bacteria</taxon>
        <taxon>Bacillati</taxon>
        <taxon>Actinomycetota</taxon>
        <taxon>Actinomycetes</taxon>
        <taxon>Pseudonocardiales</taxon>
        <taxon>Pseudonocardiaceae</taxon>
        <taxon>Umezawaea</taxon>
    </lineage>
</organism>